<evidence type="ECO:0000313" key="2">
    <source>
        <dbReference type="Proteomes" id="UP000634136"/>
    </source>
</evidence>
<accession>A0A835C9U9</accession>
<evidence type="ECO:0000313" key="1">
    <source>
        <dbReference type="EMBL" id="KAF7834510.1"/>
    </source>
</evidence>
<dbReference type="AlphaFoldDB" id="A0A835C9U9"/>
<keyword evidence="2" id="KW-1185">Reference proteome</keyword>
<sequence length="42" mass="5000">MAKGQEKPKKMRVEGSFLVCHEAENELRVERRGRRWFGLSRP</sequence>
<dbReference type="Proteomes" id="UP000634136">
    <property type="component" value="Unassembled WGS sequence"/>
</dbReference>
<proteinExistence type="predicted"/>
<organism evidence="1 2">
    <name type="scientific">Senna tora</name>
    <dbReference type="NCBI Taxonomy" id="362788"/>
    <lineage>
        <taxon>Eukaryota</taxon>
        <taxon>Viridiplantae</taxon>
        <taxon>Streptophyta</taxon>
        <taxon>Embryophyta</taxon>
        <taxon>Tracheophyta</taxon>
        <taxon>Spermatophyta</taxon>
        <taxon>Magnoliopsida</taxon>
        <taxon>eudicotyledons</taxon>
        <taxon>Gunneridae</taxon>
        <taxon>Pentapetalae</taxon>
        <taxon>rosids</taxon>
        <taxon>fabids</taxon>
        <taxon>Fabales</taxon>
        <taxon>Fabaceae</taxon>
        <taxon>Caesalpinioideae</taxon>
        <taxon>Cassia clade</taxon>
        <taxon>Senna</taxon>
    </lineage>
</organism>
<gene>
    <name evidence="1" type="ORF">G2W53_009369</name>
</gene>
<comment type="caution">
    <text evidence="1">The sequence shown here is derived from an EMBL/GenBank/DDBJ whole genome shotgun (WGS) entry which is preliminary data.</text>
</comment>
<dbReference type="EMBL" id="JAAIUW010000004">
    <property type="protein sequence ID" value="KAF7834510.1"/>
    <property type="molecule type" value="Genomic_DNA"/>
</dbReference>
<reference evidence="1" key="1">
    <citation type="submission" date="2020-09" db="EMBL/GenBank/DDBJ databases">
        <title>Genome-Enabled Discovery of Anthraquinone Biosynthesis in Senna tora.</title>
        <authorList>
            <person name="Kang S.-H."/>
            <person name="Pandey R.P."/>
            <person name="Lee C.-M."/>
            <person name="Sim J.-S."/>
            <person name="Jeong J.-T."/>
            <person name="Choi B.-S."/>
            <person name="Jung M."/>
            <person name="Ginzburg D."/>
            <person name="Zhao K."/>
            <person name="Won S.Y."/>
            <person name="Oh T.-J."/>
            <person name="Yu Y."/>
            <person name="Kim N.-H."/>
            <person name="Lee O.R."/>
            <person name="Lee T.-H."/>
            <person name="Bashyal P."/>
            <person name="Kim T.-S."/>
            <person name="Lee W.-H."/>
            <person name="Kawkins C."/>
            <person name="Kim C.-K."/>
            <person name="Kim J.S."/>
            <person name="Ahn B.O."/>
            <person name="Rhee S.Y."/>
            <person name="Sohng J.K."/>
        </authorList>
    </citation>
    <scope>NUCLEOTIDE SEQUENCE</scope>
    <source>
        <tissue evidence="1">Leaf</tissue>
    </source>
</reference>
<name>A0A835C9U9_9FABA</name>
<protein>
    <submittedName>
        <fullName evidence="1">Uncharacterized protein</fullName>
    </submittedName>
</protein>